<dbReference type="SMART" id="SM00147">
    <property type="entry name" value="RasGEF"/>
    <property type="match status" value="1"/>
</dbReference>
<feature type="region of interest" description="Disordered" evidence="5">
    <location>
        <begin position="335"/>
        <end position="480"/>
    </location>
</feature>
<evidence type="ECO:0000259" key="6">
    <source>
        <dbReference type="PROSITE" id="PS50002"/>
    </source>
</evidence>
<evidence type="ECO:0000256" key="5">
    <source>
        <dbReference type="SAM" id="MobiDB-lite"/>
    </source>
</evidence>
<dbReference type="PROSITE" id="PS50002">
    <property type="entry name" value="SH3"/>
    <property type="match status" value="1"/>
</dbReference>
<dbReference type="GO" id="GO:0007265">
    <property type="term" value="P:Ras protein signal transduction"/>
    <property type="evidence" value="ECO:0007669"/>
    <property type="project" value="TreeGrafter"/>
</dbReference>
<dbReference type="Gene3D" id="2.30.30.40">
    <property type="entry name" value="SH3 Domains"/>
    <property type="match status" value="1"/>
</dbReference>
<feature type="compositionally biased region" description="Low complexity" evidence="5">
    <location>
        <begin position="85"/>
        <end position="94"/>
    </location>
</feature>
<dbReference type="STRING" id="5364.A0A5C3NGE1"/>
<dbReference type="InterPro" id="IPR008937">
    <property type="entry name" value="Ras-like_GEF"/>
</dbReference>
<reference evidence="9 10" key="1">
    <citation type="journal article" date="2019" name="Nat. Ecol. Evol.">
        <title>Megaphylogeny resolves global patterns of mushroom evolution.</title>
        <authorList>
            <person name="Varga T."/>
            <person name="Krizsan K."/>
            <person name="Foldi C."/>
            <person name="Dima B."/>
            <person name="Sanchez-Garcia M."/>
            <person name="Sanchez-Ramirez S."/>
            <person name="Szollosi G.J."/>
            <person name="Szarkandi J.G."/>
            <person name="Papp V."/>
            <person name="Albert L."/>
            <person name="Andreopoulos W."/>
            <person name="Angelini C."/>
            <person name="Antonin V."/>
            <person name="Barry K.W."/>
            <person name="Bougher N.L."/>
            <person name="Buchanan P."/>
            <person name="Buyck B."/>
            <person name="Bense V."/>
            <person name="Catcheside P."/>
            <person name="Chovatia M."/>
            <person name="Cooper J."/>
            <person name="Damon W."/>
            <person name="Desjardin D."/>
            <person name="Finy P."/>
            <person name="Geml J."/>
            <person name="Haridas S."/>
            <person name="Hughes K."/>
            <person name="Justo A."/>
            <person name="Karasinski D."/>
            <person name="Kautmanova I."/>
            <person name="Kiss B."/>
            <person name="Kocsube S."/>
            <person name="Kotiranta H."/>
            <person name="LaButti K.M."/>
            <person name="Lechner B.E."/>
            <person name="Liimatainen K."/>
            <person name="Lipzen A."/>
            <person name="Lukacs Z."/>
            <person name="Mihaltcheva S."/>
            <person name="Morgado L.N."/>
            <person name="Niskanen T."/>
            <person name="Noordeloos M.E."/>
            <person name="Ohm R.A."/>
            <person name="Ortiz-Santana B."/>
            <person name="Ovrebo C."/>
            <person name="Racz N."/>
            <person name="Riley R."/>
            <person name="Savchenko A."/>
            <person name="Shiryaev A."/>
            <person name="Soop K."/>
            <person name="Spirin V."/>
            <person name="Szebenyi C."/>
            <person name="Tomsovsky M."/>
            <person name="Tulloss R.E."/>
            <person name="Uehling J."/>
            <person name="Grigoriev I.V."/>
            <person name="Vagvolgyi C."/>
            <person name="Papp T."/>
            <person name="Martin F.M."/>
            <person name="Miettinen O."/>
            <person name="Hibbett D.S."/>
            <person name="Nagy L.G."/>
        </authorList>
    </citation>
    <scope>NUCLEOTIDE SEQUENCE [LARGE SCALE GENOMIC DNA]</scope>
    <source>
        <strain evidence="9 10">OMC1185</strain>
    </source>
</reference>
<evidence type="ECO:0000256" key="2">
    <source>
        <dbReference type="ARBA" id="ARBA00022658"/>
    </source>
</evidence>
<feature type="compositionally biased region" description="Polar residues" evidence="5">
    <location>
        <begin position="178"/>
        <end position="189"/>
    </location>
</feature>
<dbReference type="InterPro" id="IPR036028">
    <property type="entry name" value="SH3-like_dom_sf"/>
</dbReference>
<protein>
    <submittedName>
        <fullName evidence="9">Ras GEF</fullName>
    </submittedName>
</protein>
<evidence type="ECO:0000259" key="7">
    <source>
        <dbReference type="PROSITE" id="PS50009"/>
    </source>
</evidence>
<dbReference type="PROSITE" id="PS50009">
    <property type="entry name" value="RASGEF_CAT"/>
    <property type="match status" value="1"/>
</dbReference>
<evidence type="ECO:0000259" key="8">
    <source>
        <dbReference type="PROSITE" id="PS50212"/>
    </source>
</evidence>
<feature type="compositionally biased region" description="Low complexity" evidence="5">
    <location>
        <begin position="50"/>
        <end position="65"/>
    </location>
</feature>
<evidence type="ECO:0000256" key="1">
    <source>
        <dbReference type="ARBA" id="ARBA00022443"/>
    </source>
</evidence>
<sequence>MPLAGLRIDTSVPRTAGPTSGKGKTAARAHPPSAAHSKHGLSADSLNRMRSPSSASTSSSATSESRSSHPVQQASAGPSKHHSSKSASTSSAATSPRASADFVLAMHDYVPHSSNGTYLPFRAGQIIRVLNRDSSGWWDGELEGRRGWFPSNYVSTHVTSLKEEELPRSSRWRPGHAHTQSSASVTSWVSTPSPRHSKFATEVNSSEFDSYCPPLMASLLHGMSVLQASVRANRISHFQASTAAIIVSVRAMLCTLQCLQRDAPRLKEFAQLAQQRGQVLSILAALVSQTKKASETIDDDDKAEFETESMLKLAGNLFVHCRKFLTTATQCGIELPDRRNSTSDGSLLSDSGDSELNQDQGPGGGERPKPRRTKTGDVQESQARQREATTTTPRAARSMGDLRAQRKSSSAREGPVPPVPPLQGAAKDPPRPKSQLRRRPTDQGHERNQLSVSSVSSSSSSSSGDSVKTPPMHAFPSGPTRASEVLDALRRTHDQYLSSIAAFIGHAHSHSRMSHASSHGHMYDLVREVVDMVCKLLTIVEAVMQHPGLPPHKLGQLRAARDGLYNVATSLADSVRMLTVGNGLSMTEEDEKQALLRSATGALKAGSDCVAAVKLFLNRTTMGDKQVIVYLPDPGGASPTVPSARVEAVMDEVMGESHLTIGQQYLDARDEDRSILPPTMSTDTDAPDTFKNSPQSPADNTRPVLASLDGGRRARSSQPRDGPPVLPPLNIPSDPLPGTVQSPSPLSARTEEDKMTWEGSHSHASASGLEEKLISGDLPAIPSSDLPRHDPLSWMLSHDHSFEDVAYNADGQLVGATLQALVEKMTPHDSLVDSMLSDVFWATFRLFCSPADLLDAIIARYSLHAPANLSQEDVYVWQQRKGMPVRLRVSNFITKWLEANWRASTDKSVLPALATFNRDAVARMFPGPAQRIQELIVARSQDKDLQWDRMADRGAAVPPPFSVPSETPRPQMNKSLLSSLRSKSFSSIAITEFDATELARQLTLMECDLYCAIRPEELLEIGQEGTTSPKSIKAVTSLSTVITGWVAESILNELDMKKRVGLVKFFIKLADRCTGLNNFSTSRSILAALDSSTISRLHLTWTGVPQKNKAQLESLRKLADHARNYHEYRSRLRNTAPPAVPFLGLYLTDITFCREGNPSHRASPLAPQKKLLNFNKYQKLHRIVQDMIGFQVPYNLKEISEAQEYLHSAFERSKSSGDLQDLYRRSLLVEPRQPADTPPASDMRQLFSWATRSQSQQVTPAS</sequence>
<feature type="region of interest" description="Disordered" evidence="5">
    <location>
        <begin position="1"/>
        <end position="94"/>
    </location>
</feature>
<dbReference type="InterPro" id="IPR000651">
    <property type="entry name" value="Ras-like_Gua-exchang_fac_N"/>
</dbReference>
<dbReference type="InterPro" id="IPR001452">
    <property type="entry name" value="SH3_domain"/>
</dbReference>
<dbReference type="Pfam" id="PF25006">
    <property type="entry name" value="DUF7783"/>
    <property type="match status" value="1"/>
</dbReference>
<proteinExistence type="predicted"/>
<dbReference type="InterPro" id="IPR001895">
    <property type="entry name" value="RASGEF_cat_dom"/>
</dbReference>
<dbReference type="Pfam" id="PF00617">
    <property type="entry name" value="RasGEF"/>
    <property type="match status" value="1"/>
</dbReference>
<dbReference type="InterPro" id="IPR019804">
    <property type="entry name" value="Ras_G-nucl-exch_fac_CS"/>
</dbReference>
<feature type="domain" description="SH3" evidence="6">
    <location>
        <begin position="98"/>
        <end position="159"/>
    </location>
</feature>
<dbReference type="PROSITE" id="PS50212">
    <property type="entry name" value="RASGEF_NTER"/>
    <property type="match status" value="1"/>
</dbReference>
<feature type="domain" description="N-terminal Ras-GEF" evidence="8">
    <location>
        <begin position="809"/>
        <end position="940"/>
    </location>
</feature>
<dbReference type="PANTHER" id="PTHR23113:SF354">
    <property type="entry name" value="BUD SITE SELECTION PROTEIN 5"/>
    <property type="match status" value="1"/>
</dbReference>
<evidence type="ECO:0000256" key="3">
    <source>
        <dbReference type="PROSITE-ProRule" id="PRU00168"/>
    </source>
</evidence>
<dbReference type="PRINTS" id="PR00452">
    <property type="entry name" value="SH3DOMAIN"/>
</dbReference>
<evidence type="ECO:0000313" key="10">
    <source>
        <dbReference type="Proteomes" id="UP000305948"/>
    </source>
</evidence>
<dbReference type="Proteomes" id="UP000305948">
    <property type="component" value="Unassembled WGS sequence"/>
</dbReference>
<feature type="region of interest" description="Disordered" evidence="5">
    <location>
        <begin position="667"/>
        <end position="766"/>
    </location>
</feature>
<organism evidence="9 10">
    <name type="scientific">Heliocybe sulcata</name>
    <dbReference type="NCBI Taxonomy" id="5364"/>
    <lineage>
        <taxon>Eukaryota</taxon>
        <taxon>Fungi</taxon>
        <taxon>Dikarya</taxon>
        <taxon>Basidiomycota</taxon>
        <taxon>Agaricomycotina</taxon>
        <taxon>Agaricomycetes</taxon>
        <taxon>Gloeophyllales</taxon>
        <taxon>Gloeophyllaceae</taxon>
        <taxon>Heliocybe</taxon>
    </lineage>
</organism>
<dbReference type="AlphaFoldDB" id="A0A5C3NGE1"/>
<dbReference type="Pfam" id="PF07653">
    <property type="entry name" value="SH3_2"/>
    <property type="match status" value="1"/>
</dbReference>
<evidence type="ECO:0000313" key="9">
    <source>
        <dbReference type="EMBL" id="TFK52601.1"/>
    </source>
</evidence>
<keyword evidence="2 3" id="KW-0344">Guanine-nucleotide releasing factor</keyword>
<dbReference type="EMBL" id="ML213509">
    <property type="protein sequence ID" value="TFK52601.1"/>
    <property type="molecule type" value="Genomic_DNA"/>
</dbReference>
<dbReference type="Gene3D" id="1.10.840.10">
    <property type="entry name" value="Ras guanine-nucleotide exchange factors catalytic domain"/>
    <property type="match status" value="1"/>
</dbReference>
<dbReference type="PANTHER" id="PTHR23113">
    <property type="entry name" value="GUANINE NUCLEOTIDE EXCHANGE FACTOR"/>
    <property type="match status" value="1"/>
</dbReference>
<feature type="compositionally biased region" description="Low complexity" evidence="5">
    <location>
        <begin position="388"/>
        <end position="397"/>
    </location>
</feature>
<dbReference type="SUPFAM" id="SSF50044">
    <property type="entry name" value="SH3-domain"/>
    <property type="match status" value="1"/>
</dbReference>
<dbReference type="GO" id="GO:0005886">
    <property type="term" value="C:plasma membrane"/>
    <property type="evidence" value="ECO:0007669"/>
    <property type="project" value="TreeGrafter"/>
</dbReference>
<evidence type="ECO:0000256" key="4">
    <source>
        <dbReference type="PROSITE-ProRule" id="PRU00192"/>
    </source>
</evidence>
<name>A0A5C3NGE1_9AGAM</name>
<dbReference type="InterPro" id="IPR036964">
    <property type="entry name" value="RASGEF_cat_dom_sf"/>
</dbReference>
<feature type="compositionally biased region" description="Polar residues" evidence="5">
    <location>
        <begin position="679"/>
        <end position="699"/>
    </location>
</feature>
<dbReference type="GO" id="GO:0005085">
    <property type="term" value="F:guanyl-nucleotide exchange factor activity"/>
    <property type="evidence" value="ECO:0007669"/>
    <property type="project" value="UniProtKB-KW"/>
</dbReference>
<dbReference type="Pfam" id="PF00618">
    <property type="entry name" value="RasGEF_N"/>
    <property type="match status" value="1"/>
</dbReference>
<dbReference type="SUPFAM" id="SSF48366">
    <property type="entry name" value="Ras GEF"/>
    <property type="match status" value="1"/>
</dbReference>
<dbReference type="InterPro" id="IPR023578">
    <property type="entry name" value="Ras_GEF_dom_sf"/>
</dbReference>
<feature type="region of interest" description="Disordered" evidence="5">
    <location>
        <begin position="166"/>
        <end position="189"/>
    </location>
</feature>
<dbReference type="SMART" id="SM00326">
    <property type="entry name" value="SH3"/>
    <property type="match status" value="1"/>
</dbReference>
<dbReference type="PROSITE" id="PS00720">
    <property type="entry name" value="RASGEF"/>
    <property type="match status" value="1"/>
</dbReference>
<accession>A0A5C3NGE1</accession>
<dbReference type="CDD" id="cd06224">
    <property type="entry name" value="REM"/>
    <property type="match status" value="1"/>
</dbReference>
<dbReference type="CDD" id="cd00155">
    <property type="entry name" value="RasGEF"/>
    <property type="match status" value="1"/>
</dbReference>
<dbReference type="Gene3D" id="1.20.870.10">
    <property type="entry name" value="Son of sevenless (SoS) protein Chain: S domain 1"/>
    <property type="match status" value="1"/>
</dbReference>
<dbReference type="CDD" id="cd11883">
    <property type="entry name" value="SH3_Sdc25"/>
    <property type="match status" value="1"/>
</dbReference>
<keyword evidence="10" id="KW-1185">Reference proteome</keyword>
<dbReference type="SMART" id="SM00229">
    <property type="entry name" value="RasGEFN"/>
    <property type="match status" value="1"/>
</dbReference>
<keyword evidence="1 4" id="KW-0728">SH3 domain</keyword>
<feature type="compositionally biased region" description="Low complexity" evidence="5">
    <location>
        <begin position="26"/>
        <end position="35"/>
    </location>
</feature>
<feature type="domain" description="Ras-GEF" evidence="7">
    <location>
        <begin position="994"/>
        <end position="1232"/>
    </location>
</feature>
<feature type="compositionally biased region" description="Basic and acidic residues" evidence="5">
    <location>
        <begin position="439"/>
        <end position="448"/>
    </location>
</feature>
<gene>
    <name evidence="9" type="ORF">OE88DRAFT_1698473</name>
</gene>
<dbReference type="InterPro" id="IPR056685">
    <property type="entry name" value="DUF7783"/>
</dbReference>
<feature type="compositionally biased region" description="Low complexity" evidence="5">
    <location>
        <begin position="451"/>
        <end position="463"/>
    </location>
</feature>
<dbReference type="OrthoDB" id="28357at2759"/>
<feature type="compositionally biased region" description="Pro residues" evidence="5">
    <location>
        <begin position="721"/>
        <end position="730"/>
    </location>
</feature>